<dbReference type="Pfam" id="PF00561">
    <property type="entry name" value="Abhydrolase_1"/>
    <property type="match status" value="1"/>
</dbReference>
<dbReference type="InterPro" id="IPR000073">
    <property type="entry name" value="AB_hydrolase_1"/>
</dbReference>
<feature type="domain" description="AB hydrolase-1" evidence="1">
    <location>
        <begin position="4"/>
        <end position="74"/>
    </location>
</feature>
<dbReference type="OrthoDB" id="408373at2759"/>
<dbReference type="AlphaFoldDB" id="A0A4U0UF57"/>
<evidence type="ECO:0000313" key="3">
    <source>
        <dbReference type="Proteomes" id="UP000308549"/>
    </source>
</evidence>
<dbReference type="PANTHER" id="PTHR43329">
    <property type="entry name" value="EPOXIDE HYDROLASE"/>
    <property type="match status" value="1"/>
</dbReference>
<accession>A0A4U0UF57</accession>
<dbReference type="EMBL" id="NAJL01000001">
    <property type="protein sequence ID" value="TKA34178.1"/>
    <property type="molecule type" value="Genomic_DNA"/>
</dbReference>
<dbReference type="InterPro" id="IPR029058">
    <property type="entry name" value="AB_hydrolase_fold"/>
</dbReference>
<reference evidence="2 3" key="1">
    <citation type="submission" date="2017-03" db="EMBL/GenBank/DDBJ databases">
        <title>Genomes of endolithic fungi from Antarctica.</title>
        <authorList>
            <person name="Coleine C."/>
            <person name="Masonjones S."/>
            <person name="Stajich J.E."/>
        </authorList>
    </citation>
    <scope>NUCLEOTIDE SEQUENCE [LARGE SCALE GENOMIC DNA]</scope>
    <source>
        <strain evidence="2 3">CCFEE 6315</strain>
    </source>
</reference>
<evidence type="ECO:0000259" key="1">
    <source>
        <dbReference type="Pfam" id="PF00561"/>
    </source>
</evidence>
<proteinExistence type="predicted"/>
<dbReference type="Proteomes" id="UP000308549">
    <property type="component" value="Unassembled WGS sequence"/>
</dbReference>
<organism evidence="2 3">
    <name type="scientific">Salinomyces thailandicus</name>
    <dbReference type="NCBI Taxonomy" id="706561"/>
    <lineage>
        <taxon>Eukaryota</taxon>
        <taxon>Fungi</taxon>
        <taxon>Dikarya</taxon>
        <taxon>Ascomycota</taxon>
        <taxon>Pezizomycotina</taxon>
        <taxon>Dothideomycetes</taxon>
        <taxon>Dothideomycetidae</taxon>
        <taxon>Mycosphaerellales</taxon>
        <taxon>Teratosphaeriaceae</taxon>
        <taxon>Salinomyces</taxon>
    </lineage>
</organism>
<name>A0A4U0UF57_9PEZI</name>
<gene>
    <name evidence="2" type="ORF">B0A50_00158</name>
</gene>
<dbReference type="Gene3D" id="3.40.50.1820">
    <property type="entry name" value="alpha/beta hydrolase"/>
    <property type="match status" value="2"/>
</dbReference>
<evidence type="ECO:0000313" key="2">
    <source>
        <dbReference type="EMBL" id="TKA34178.1"/>
    </source>
</evidence>
<dbReference type="SUPFAM" id="SSF53474">
    <property type="entry name" value="alpha/beta-Hydrolases"/>
    <property type="match status" value="1"/>
</dbReference>
<comment type="caution">
    <text evidence="2">The sequence shown here is derived from an EMBL/GenBank/DDBJ whole genome shotgun (WGS) entry which is preliminary data.</text>
</comment>
<protein>
    <recommendedName>
        <fullName evidence="1">AB hydrolase-1 domain-containing protein</fullName>
    </recommendedName>
</protein>
<keyword evidence="3" id="KW-1185">Reference proteome</keyword>
<sequence length="192" mass="21230">MAAEGYRCIAPDYRGAGGSSRPNTGFDKATMADDIVQLLARLGMKEGVHLLGHDIGGMVAFAFAQRHPKLLKSVQQFHFVFHQVPDLPEALINGKERLYITHFYNKIGHKLDAFSQEDIDHYAAAYEQPGAMRCALGAYRAFEQDAEAIRVLLERQEKCNVPTMILIGEQGQARDEAQDMGLEVHRSGAAAT</sequence>